<keyword evidence="3" id="KW-1185">Reference proteome</keyword>
<dbReference type="AlphaFoldDB" id="A0A0K1Q170"/>
<keyword evidence="1" id="KW-0472">Membrane</keyword>
<keyword evidence="1" id="KW-1133">Transmembrane helix</keyword>
<proteinExistence type="predicted"/>
<accession>A0A0K1Q170</accession>
<protein>
    <submittedName>
        <fullName evidence="2">Uncharacterized protein</fullName>
    </submittedName>
</protein>
<dbReference type="Gene3D" id="2.30.320.10">
    <property type="entry name" value="YwqG-like"/>
    <property type="match status" value="1"/>
</dbReference>
<dbReference type="Proteomes" id="UP000064967">
    <property type="component" value="Chromosome"/>
</dbReference>
<dbReference type="PANTHER" id="PTHR36436">
    <property type="entry name" value="SLL5081 PROTEIN"/>
    <property type="match status" value="1"/>
</dbReference>
<dbReference type="InterPro" id="IPR015315">
    <property type="entry name" value="DUF1963"/>
</dbReference>
<reference evidence="2 3" key="1">
    <citation type="submission" date="2015-08" db="EMBL/GenBank/DDBJ databases">
        <authorList>
            <person name="Babu N.S."/>
            <person name="Beckwith C.J."/>
            <person name="Beseler K.G."/>
            <person name="Brison A."/>
            <person name="Carone J.V."/>
            <person name="Caskin T.P."/>
            <person name="Diamond M."/>
            <person name="Durham M.E."/>
            <person name="Foxe J.M."/>
            <person name="Go M."/>
            <person name="Henderson B.A."/>
            <person name="Jones I.B."/>
            <person name="McGettigan J.A."/>
            <person name="Micheletti S.J."/>
            <person name="Nasrallah M.E."/>
            <person name="Ortiz D."/>
            <person name="Piller C.R."/>
            <person name="Privatt S.R."/>
            <person name="Schneider S.L."/>
            <person name="Sharp S."/>
            <person name="Smith T.C."/>
            <person name="Stanton J.D."/>
            <person name="Ullery H.E."/>
            <person name="Wilson R.J."/>
            <person name="Serrano M.G."/>
            <person name="Buck G."/>
            <person name="Lee V."/>
            <person name="Wang Y."/>
            <person name="Carvalho R."/>
            <person name="Voegtly L."/>
            <person name="Shi R."/>
            <person name="Duckworth R."/>
            <person name="Johnson A."/>
            <person name="Loviza R."/>
            <person name="Walstead R."/>
            <person name="Shah Z."/>
            <person name="Kiflezghi M."/>
            <person name="Wade K."/>
            <person name="Ball S.L."/>
            <person name="Bradley K.W."/>
            <person name="Asai D.J."/>
            <person name="Bowman C.A."/>
            <person name="Russell D.A."/>
            <person name="Pope W.H."/>
            <person name="Jacobs-Sera D."/>
            <person name="Hendrix R.W."/>
            <person name="Hatfull G.F."/>
        </authorList>
    </citation>
    <scope>NUCLEOTIDE SEQUENCE [LARGE SCALE GENOMIC DNA]</scope>
    <source>
        <strain evidence="2 3">DSM 27648</strain>
    </source>
</reference>
<feature type="transmembrane region" description="Helical" evidence="1">
    <location>
        <begin position="250"/>
        <end position="272"/>
    </location>
</feature>
<sequence>MVSMTDTELFQAVTANKLGHLKPHLKRLMKPAVRVTVARGRGKLAAGSSRVGGLPDMPANAQWPTVDGIPLMFAGQFDLRALSRFKAAKLLPKKGLLSFFFDGMLTGYDRGEAPDRSRVIYTDTSKVETLKLSPPTTVRSPFAVYREAPLALESTWTLPEFEEIDGQECPTIPSIEPILQTMRDRNNYPKLRRKIRGKHIGSKLFGYADGVQGGEIRFEAVLKQDRNKRFRREDEGWANGKRLVREMRDLSLLFQSAMGVTWGGMGVVYFWIRHQDLENGRFDRAFAQLQST</sequence>
<dbReference type="InterPro" id="IPR035948">
    <property type="entry name" value="YwqG-like_sf"/>
</dbReference>
<evidence type="ECO:0000256" key="1">
    <source>
        <dbReference type="SAM" id="Phobius"/>
    </source>
</evidence>
<dbReference type="SUPFAM" id="SSF103032">
    <property type="entry name" value="Hypothetical protein YwqG"/>
    <property type="match status" value="1"/>
</dbReference>
<organism evidence="2 3">
    <name type="scientific">Labilithrix luteola</name>
    <dbReference type="NCBI Taxonomy" id="1391654"/>
    <lineage>
        <taxon>Bacteria</taxon>
        <taxon>Pseudomonadati</taxon>
        <taxon>Myxococcota</taxon>
        <taxon>Polyangia</taxon>
        <taxon>Polyangiales</taxon>
        <taxon>Labilitrichaceae</taxon>
        <taxon>Labilithrix</taxon>
    </lineage>
</organism>
<gene>
    <name evidence="2" type="ORF">AKJ09_06040</name>
</gene>
<keyword evidence="1" id="KW-0812">Transmembrane</keyword>
<name>A0A0K1Q170_9BACT</name>
<evidence type="ECO:0000313" key="2">
    <source>
        <dbReference type="EMBL" id="AKU99376.1"/>
    </source>
</evidence>
<dbReference type="KEGG" id="llu:AKJ09_06040"/>
<dbReference type="Pfam" id="PF09234">
    <property type="entry name" value="DUF1963"/>
    <property type="match status" value="1"/>
</dbReference>
<dbReference type="EMBL" id="CP012333">
    <property type="protein sequence ID" value="AKU99376.1"/>
    <property type="molecule type" value="Genomic_DNA"/>
</dbReference>
<dbReference type="PANTHER" id="PTHR36436:SF6">
    <property type="entry name" value="SLL5081 PROTEIN"/>
    <property type="match status" value="1"/>
</dbReference>
<evidence type="ECO:0000313" key="3">
    <source>
        <dbReference type="Proteomes" id="UP000064967"/>
    </source>
</evidence>